<dbReference type="InterPro" id="IPR036097">
    <property type="entry name" value="HisK_dim/P_sf"/>
</dbReference>
<keyword evidence="18" id="KW-1185">Reference proteome</keyword>
<dbReference type="AlphaFoldDB" id="U7VA73"/>
<gene>
    <name evidence="17" type="ORF">HMPREF0202_02062</name>
</gene>
<name>U7VA73_9FUSO</name>
<dbReference type="SUPFAM" id="SSF55874">
    <property type="entry name" value="ATPase domain of HSP90 chaperone/DNA topoisomerase II/histidine kinase"/>
    <property type="match status" value="1"/>
</dbReference>
<organism evidence="17 18">
    <name type="scientific">Cetobacterium somerae ATCC BAA-474</name>
    <dbReference type="NCBI Taxonomy" id="1319815"/>
    <lineage>
        <taxon>Bacteria</taxon>
        <taxon>Fusobacteriati</taxon>
        <taxon>Fusobacteriota</taxon>
        <taxon>Fusobacteriia</taxon>
        <taxon>Fusobacteriales</taxon>
        <taxon>Fusobacteriaceae</taxon>
        <taxon>Cetobacterium</taxon>
    </lineage>
</organism>
<dbReference type="Pfam" id="PF00512">
    <property type="entry name" value="HisKA"/>
    <property type="match status" value="1"/>
</dbReference>
<dbReference type="EC" id="2.7.13.3" evidence="3"/>
<feature type="transmembrane region" description="Helical" evidence="14">
    <location>
        <begin position="7"/>
        <end position="25"/>
    </location>
</feature>
<keyword evidence="13 14" id="KW-0472">Membrane</keyword>
<evidence type="ECO:0000313" key="18">
    <source>
        <dbReference type="Proteomes" id="UP000017081"/>
    </source>
</evidence>
<evidence type="ECO:0000259" key="15">
    <source>
        <dbReference type="PROSITE" id="PS50109"/>
    </source>
</evidence>
<dbReference type="CDD" id="cd00082">
    <property type="entry name" value="HisKA"/>
    <property type="match status" value="1"/>
</dbReference>
<dbReference type="GO" id="GO:0005524">
    <property type="term" value="F:ATP binding"/>
    <property type="evidence" value="ECO:0007669"/>
    <property type="project" value="UniProtKB-KW"/>
</dbReference>
<keyword evidence="11 14" id="KW-1133">Transmembrane helix</keyword>
<evidence type="ECO:0000256" key="3">
    <source>
        <dbReference type="ARBA" id="ARBA00012438"/>
    </source>
</evidence>
<keyword evidence="12" id="KW-0902">Two-component regulatory system</keyword>
<dbReference type="HOGENOM" id="CLU_612073_0_0_0"/>
<dbReference type="Gene3D" id="3.30.565.10">
    <property type="entry name" value="Histidine kinase-like ATPase, C-terminal domain"/>
    <property type="match status" value="1"/>
</dbReference>
<keyword evidence="8" id="KW-0547">Nucleotide-binding</keyword>
<dbReference type="STRING" id="1319815.HMPREF0202_02062"/>
<dbReference type="Gene3D" id="6.10.340.10">
    <property type="match status" value="1"/>
</dbReference>
<dbReference type="InterPro" id="IPR005467">
    <property type="entry name" value="His_kinase_dom"/>
</dbReference>
<dbReference type="InterPro" id="IPR003594">
    <property type="entry name" value="HATPase_dom"/>
</dbReference>
<evidence type="ECO:0000256" key="14">
    <source>
        <dbReference type="SAM" id="Phobius"/>
    </source>
</evidence>
<keyword evidence="6" id="KW-0808">Transferase</keyword>
<accession>U7VA73</accession>
<dbReference type="Proteomes" id="UP000017081">
    <property type="component" value="Unassembled WGS sequence"/>
</dbReference>
<dbReference type="GO" id="GO:0000155">
    <property type="term" value="F:phosphorelay sensor kinase activity"/>
    <property type="evidence" value="ECO:0007669"/>
    <property type="project" value="InterPro"/>
</dbReference>
<dbReference type="SMART" id="SM00387">
    <property type="entry name" value="HATPase_c"/>
    <property type="match status" value="1"/>
</dbReference>
<dbReference type="EMBL" id="AXZF01000088">
    <property type="protein sequence ID" value="ERT68044.1"/>
    <property type="molecule type" value="Genomic_DNA"/>
</dbReference>
<feature type="domain" description="Histidine kinase" evidence="15">
    <location>
        <begin position="241"/>
        <end position="446"/>
    </location>
</feature>
<comment type="caution">
    <text evidence="17">The sequence shown here is derived from an EMBL/GenBank/DDBJ whole genome shotgun (WGS) entry which is preliminary data.</text>
</comment>
<evidence type="ECO:0000256" key="12">
    <source>
        <dbReference type="ARBA" id="ARBA00023012"/>
    </source>
</evidence>
<comment type="subcellular location">
    <subcellularLocation>
        <location evidence="2">Cell membrane</location>
        <topology evidence="2">Multi-pass membrane protein</topology>
    </subcellularLocation>
</comment>
<dbReference type="InterPro" id="IPR003661">
    <property type="entry name" value="HisK_dim/P_dom"/>
</dbReference>
<keyword evidence="7 14" id="KW-0812">Transmembrane</keyword>
<evidence type="ECO:0000256" key="6">
    <source>
        <dbReference type="ARBA" id="ARBA00022679"/>
    </source>
</evidence>
<dbReference type="InterPro" id="IPR050398">
    <property type="entry name" value="HssS/ArlS-like"/>
</dbReference>
<evidence type="ECO:0000313" key="17">
    <source>
        <dbReference type="EMBL" id="ERT68044.1"/>
    </source>
</evidence>
<dbReference type="PRINTS" id="PR00344">
    <property type="entry name" value="BCTRLSENSOR"/>
</dbReference>
<comment type="catalytic activity">
    <reaction evidence="1">
        <text>ATP + protein L-histidine = ADP + protein N-phospho-L-histidine.</text>
        <dbReference type="EC" id="2.7.13.3"/>
    </reaction>
</comment>
<reference evidence="17 18" key="1">
    <citation type="submission" date="2013-08" db="EMBL/GenBank/DDBJ databases">
        <authorList>
            <person name="Weinstock G."/>
            <person name="Sodergren E."/>
            <person name="Wylie T."/>
            <person name="Fulton L."/>
            <person name="Fulton R."/>
            <person name="Fronick C."/>
            <person name="O'Laughlin M."/>
            <person name="Godfrey J."/>
            <person name="Miner T."/>
            <person name="Herter B."/>
            <person name="Appelbaum E."/>
            <person name="Cordes M."/>
            <person name="Lek S."/>
            <person name="Wollam A."/>
            <person name="Pepin K.H."/>
            <person name="Palsikar V.B."/>
            <person name="Mitreva M."/>
            <person name="Wilson R.K."/>
        </authorList>
    </citation>
    <scope>NUCLEOTIDE SEQUENCE [LARGE SCALE GENOMIC DNA]</scope>
    <source>
        <strain evidence="17 18">ATCC BAA-474</strain>
    </source>
</reference>
<evidence type="ECO:0000256" key="9">
    <source>
        <dbReference type="ARBA" id="ARBA00022777"/>
    </source>
</evidence>
<dbReference type="Pfam" id="PF02518">
    <property type="entry name" value="HATPase_c"/>
    <property type="match status" value="1"/>
</dbReference>
<dbReference type="PATRIC" id="fig|1319815.3.peg.1985"/>
<feature type="domain" description="HAMP" evidence="16">
    <location>
        <begin position="174"/>
        <end position="226"/>
    </location>
</feature>
<dbReference type="PANTHER" id="PTHR45528">
    <property type="entry name" value="SENSOR HISTIDINE KINASE CPXA"/>
    <property type="match status" value="1"/>
</dbReference>
<dbReference type="eggNOG" id="COG0642">
    <property type="taxonomic scope" value="Bacteria"/>
</dbReference>
<dbReference type="SUPFAM" id="SSF47384">
    <property type="entry name" value="Homodimeric domain of signal transducing histidine kinase"/>
    <property type="match status" value="1"/>
</dbReference>
<protein>
    <recommendedName>
        <fullName evidence="3">histidine kinase</fullName>
        <ecNumber evidence="3">2.7.13.3</ecNumber>
    </recommendedName>
</protein>
<keyword evidence="4" id="KW-1003">Cell membrane</keyword>
<dbReference type="PANTHER" id="PTHR45528:SF1">
    <property type="entry name" value="SENSOR HISTIDINE KINASE CPXA"/>
    <property type="match status" value="1"/>
</dbReference>
<sequence length="447" mass="52824">MKLKRKSFIIINLTLLISFILFFILTENFGKKYYFYKENSELNKIENSIKNGNNYNLPPDILVGNIPILKDNFEFNNQLKLSLFQKDSWKYNFWFGNDALKKLDETGTITMNFQQRNLKSSFLIRVFKKQNNFIVLCLPLSAIEENLKLMKTFSLYIFFIISIFIWSVYTYYFRKIAKYISNIELSLDKISKKDFLEIEPINSNDEFGNISKKLVTVSEELKEYFEFLNKKYESQKYFYNSLAHELKTPITVISGYTYYIKDILQKEDQKYCDLIINECIGISQLAKKFQLLAENFKNLEISEFYLDELVKTSIDKFQLDFSEKNIYVEFFSNPIKIVGDYNLIKVSIDNLISNSLKFTKNIIRISLYSNDNTIVFSIYNNGTNIPLDKISKIWEPFFFIEKNHKIDNWGFGLSIVADVVKRHNGNYKVENKDNGVEFKIILPNILK</sequence>
<feature type="transmembrane region" description="Helical" evidence="14">
    <location>
        <begin position="153"/>
        <end position="173"/>
    </location>
</feature>
<evidence type="ECO:0000256" key="2">
    <source>
        <dbReference type="ARBA" id="ARBA00004651"/>
    </source>
</evidence>
<proteinExistence type="predicted"/>
<evidence type="ECO:0000256" key="11">
    <source>
        <dbReference type="ARBA" id="ARBA00022989"/>
    </source>
</evidence>
<dbReference type="InterPro" id="IPR003660">
    <property type="entry name" value="HAMP_dom"/>
</dbReference>
<dbReference type="InterPro" id="IPR036890">
    <property type="entry name" value="HATPase_C_sf"/>
</dbReference>
<dbReference type="GO" id="GO:0005886">
    <property type="term" value="C:plasma membrane"/>
    <property type="evidence" value="ECO:0007669"/>
    <property type="project" value="UniProtKB-SubCell"/>
</dbReference>
<evidence type="ECO:0000256" key="1">
    <source>
        <dbReference type="ARBA" id="ARBA00000085"/>
    </source>
</evidence>
<dbReference type="Gene3D" id="1.10.287.130">
    <property type="match status" value="1"/>
</dbReference>
<evidence type="ECO:0000256" key="8">
    <source>
        <dbReference type="ARBA" id="ARBA00022741"/>
    </source>
</evidence>
<dbReference type="InterPro" id="IPR004358">
    <property type="entry name" value="Sig_transdc_His_kin-like_C"/>
</dbReference>
<keyword evidence="5" id="KW-0597">Phosphoprotein</keyword>
<keyword evidence="9 17" id="KW-0418">Kinase</keyword>
<dbReference type="RefSeq" id="WP_023051595.1">
    <property type="nucleotide sequence ID" value="NZ_CP173060.2"/>
</dbReference>
<dbReference type="PROSITE" id="PS50885">
    <property type="entry name" value="HAMP"/>
    <property type="match status" value="1"/>
</dbReference>
<evidence type="ECO:0000256" key="10">
    <source>
        <dbReference type="ARBA" id="ARBA00022840"/>
    </source>
</evidence>
<keyword evidence="10" id="KW-0067">ATP-binding</keyword>
<evidence type="ECO:0000259" key="16">
    <source>
        <dbReference type="PROSITE" id="PS50885"/>
    </source>
</evidence>
<dbReference type="PROSITE" id="PS50109">
    <property type="entry name" value="HIS_KIN"/>
    <property type="match status" value="1"/>
</dbReference>
<evidence type="ECO:0000256" key="13">
    <source>
        <dbReference type="ARBA" id="ARBA00023136"/>
    </source>
</evidence>
<evidence type="ECO:0000256" key="4">
    <source>
        <dbReference type="ARBA" id="ARBA00022475"/>
    </source>
</evidence>
<evidence type="ECO:0000256" key="5">
    <source>
        <dbReference type="ARBA" id="ARBA00022553"/>
    </source>
</evidence>
<evidence type="ECO:0000256" key="7">
    <source>
        <dbReference type="ARBA" id="ARBA00022692"/>
    </source>
</evidence>